<dbReference type="GO" id="GO:0006412">
    <property type="term" value="P:translation"/>
    <property type="evidence" value="ECO:0007669"/>
    <property type="project" value="InterPro"/>
</dbReference>
<dbReference type="GO" id="GO:0005840">
    <property type="term" value="C:ribosome"/>
    <property type="evidence" value="ECO:0007669"/>
    <property type="project" value="UniProtKB-KW"/>
</dbReference>
<dbReference type="FunFam" id="1.10.10.1760:FF:000004">
    <property type="entry name" value="60S ribosomal protein L36"/>
    <property type="match status" value="1"/>
</dbReference>
<organism evidence="6">
    <name type="scientific">Xenopsylla cheopis</name>
    <name type="common">Oriental rat flea</name>
    <name type="synonym">Pulex cheopis</name>
    <dbReference type="NCBI Taxonomy" id="163159"/>
    <lineage>
        <taxon>Eukaryota</taxon>
        <taxon>Metazoa</taxon>
        <taxon>Ecdysozoa</taxon>
        <taxon>Arthropoda</taxon>
        <taxon>Hexapoda</taxon>
        <taxon>Insecta</taxon>
        <taxon>Pterygota</taxon>
        <taxon>Neoptera</taxon>
        <taxon>Endopterygota</taxon>
        <taxon>Siphonaptera</taxon>
        <taxon>Pulicidae</taxon>
        <taxon>Xenopsyllinae</taxon>
        <taxon>Xenopsylla</taxon>
    </lineage>
</organism>
<dbReference type="GO" id="GO:1990904">
    <property type="term" value="C:ribonucleoprotein complex"/>
    <property type="evidence" value="ECO:0007669"/>
    <property type="project" value="UniProtKB-KW"/>
</dbReference>
<dbReference type="PANTHER" id="PTHR10114">
    <property type="entry name" value="60S RIBOSOMAL PROTEIN L36"/>
    <property type="match status" value="1"/>
</dbReference>
<name>A0A6M2DL10_XENCH</name>
<dbReference type="EMBL" id="GIIL01002990">
    <property type="protein sequence ID" value="NOV46716.1"/>
    <property type="molecule type" value="Transcribed_RNA"/>
</dbReference>
<evidence type="ECO:0000256" key="4">
    <source>
        <dbReference type="ARBA" id="ARBA00023274"/>
    </source>
</evidence>
<evidence type="ECO:0000256" key="5">
    <source>
        <dbReference type="RuleBase" id="RU000665"/>
    </source>
</evidence>
<comment type="similarity">
    <text evidence="1 5">Belongs to the eukaryotic ribosomal protein eL36 family.</text>
</comment>
<keyword evidence="3 5" id="KW-0689">Ribosomal protein</keyword>
<dbReference type="Gene3D" id="1.10.10.1760">
    <property type="entry name" value="60S ribosomal protein L36"/>
    <property type="match status" value="1"/>
</dbReference>
<sequence length="117" mass="13426">MAPRFDICVGLNRGFRTTKIPSGKPGGDKKYKVRPARVKGIQTKHAKFVRDLVREVVGHAPYEKRAMELLKVSKDKRALKFLKRRLGTHIRAKRKREELSNILTQMRKAHAAATHTK</sequence>
<dbReference type="InterPro" id="IPR000509">
    <property type="entry name" value="Ribosomal_eL36"/>
</dbReference>
<accession>A0A6M2DL10</accession>
<protein>
    <recommendedName>
        <fullName evidence="5">60S ribosomal protein L36</fullName>
    </recommendedName>
</protein>
<dbReference type="AlphaFoldDB" id="A0A6M2DL10"/>
<evidence type="ECO:0000256" key="1">
    <source>
        <dbReference type="ARBA" id="ARBA00006509"/>
    </source>
</evidence>
<evidence type="ECO:0000256" key="2">
    <source>
        <dbReference type="ARBA" id="ARBA00011133"/>
    </source>
</evidence>
<reference evidence="6" key="1">
    <citation type="submission" date="2020-03" db="EMBL/GenBank/DDBJ databases">
        <title>Transcriptomic Profiling of the Digestive Tract of the Rat Flea, Xenopsylla cheopis, Following Blood Feeding and Infection with Yersinia pestis.</title>
        <authorList>
            <person name="Bland D.M."/>
            <person name="Martens C.A."/>
            <person name="Virtaneva K."/>
            <person name="Kanakabandi K."/>
            <person name="Long D."/>
            <person name="Rosenke R."/>
            <person name="Saturday G.A."/>
            <person name="Hoyt F.H."/>
            <person name="Bruno D.P."/>
            <person name="Ribeiro J.M.C."/>
            <person name="Hinnebusch J."/>
        </authorList>
    </citation>
    <scope>NUCLEOTIDE SEQUENCE</scope>
</reference>
<evidence type="ECO:0000256" key="3">
    <source>
        <dbReference type="ARBA" id="ARBA00022980"/>
    </source>
</evidence>
<dbReference type="GO" id="GO:0003735">
    <property type="term" value="F:structural constituent of ribosome"/>
    <property type="evidence" value="ECO:0007669"/>
    <property type="project" value="InterPro"/>
</dbReference>
<proteinExistence type="inferred from homology"/>
<keyword evidence="4 5" id="KW-0687">Ribonucleoprotein</keyword>
<dbReference type="InterPro" id="IPR038097">
    <property type="entry name" value="Ribosomal_eL36_sf"/>
</dbReference>
<dbReference type="PROSITE" id="PS01190">
    <property type="entry name" value="RIBOSOMAL_L36E"/>
    <property type="match status" value="1"/>
</dbReference>
<dbReference type="Pfam" id="PF01158">
    <property type="entry name" value="Ribosomal_L36e"/>
    <property type="match status" value="1"/>
</dbReference>
<evidence type="ECO:0000313" key="6">
    <source>
        <dbReference type="EMBL" id="NOV46716.1"/>
    </source>
</evidence>
<comment type="subunit">
    <text evidence="2">Component of the large ribosomal subunit.</text>
</comment>